<keyword evidence="1" id="KW-0812">Transmembrane</keyword>
<gene>
    <name evidence="2" type="ORF">NCTC10254_01050</name>
</gene>
<dbReference type="EMBL" id="UARK01000003">
    <property type="protein sequence ID" value="SPW27856.1"/>
    <property type="molecule type" value="Genomic_DNA"/>
</dbReference>
<organism evidence="2 3">
    <name type="scientific">Corynebacterium matruchotii</name>
    <dbReference type="NCBI Taxonomy" id="43768"/>
    <lineage>
        <taxon>Bacteria</taxon>
        <taxon>Bacillati</taxon>
        <taxon>Actinomycetota</taxon>
        <taxon>Actinomycetes</taxon>
        <taxon>Mycobacteriales</taxon>
        <taxon>Corynebacteriaceae</taxon>
        <taxon>Corynebacterium</taxon>
    </lineage>
</organism>
<keyword evidence="1" id="KW-0472">Membrane</keyword>
<proteinExistence type="predicted"/>
<feature type="transmembrane region" description="Helical" evidence="1">
    <location>
        <begin position="12"/>
        <end position="32"/>
    </location>
</feature>
<evidence type="ECO:0000313" key="2">
    <source>
        <dbReference type="EMBL" id="SPW27856.1"/>
    </source>
</evidence>
<accession>A0A8B4H6E4</accession>
<evidence type="ECO:0000256" key="1">
    <source>
        <dbReference type="SAM" id="Phobius"/>
    </source>
</evidence>
<sequence>MNKLIVPWEKSVVLGCLFLLVTVMAVGAYVGIKEEGRAFNPVYQEQKTAGPMVNRAVGAAMEKYLDSADSSVGRVRIYSTTVNGDGAVTAIVYVSRLGCGGMQDDDSNPHEMTLAPDETSGDEYVVSADDVLNPKNHDLPQFQPFDALYASDDGRIPRCG</sequence>
<reference evidence="2 3" key="1">
    <citation type="submission" date="2018-06" db="EMBL/GenBank/DDBJ databases">
        <authorList>
            <consortium name="Pathogen Informatics"/>
            <person name="Doyle S."/>
        </authorList>
    </citation>
    <scope>NUCLEOTIDE SEQUENCE [LARGE SCALE GENOMIC DNA]</scope>
    <source>
        <strain evidence="2 3">NCTC10254</strain>
    </source>
</reference>
<dbReference type="Proteomes" id="UP000249886">
    <property type="component" value="Unassembled WGS sequence"/>
</dbReference>
<comment type="caution">
    <text evidence="2">The sequence shown here is derived from an EMBL/GenBank/DDBJ whole genome shotgun (WGS) entry which is preliminary data.</text>
</comment>
<evidence type="ECO:0000313" key="3">
    <source>
        <dbReference type="Proteomes" id="UP000249886"/>
    </source>
</evidence>
<protein>
    <submittedName>
        <fullName evidence="2">Uncharacterized protein</fullName>
    </submittedName>
</protein>
<dbReference type="AlphaFoldDB" id="A0A8B4H6E4"/>
<keyword evidence="1" id="KW-1133">Transmembrane helix</keyword>
<name>A0A8B4H6E4_9CORY</name>